<comment type="caution">
    <text evidence="4">The sequence shown here is derived from an EMBL/GenBank/DDBJ whole genome shotgun (WGS) entry which is preliminary data.</text>
</comment>
<evidence type="ECO:0000313" key="5">
    <source>
        <dbReference type="Proteomes" id="UP001229244"/>
    </source>
</evidence>
<dbReference type="Proteomes" id="UP001229244">
    <property type="component" value="Unassembled WGS sequence"/>
</dbReference>
<feature type="coiled-coil region" evidence="1">
    <location>
        <begin position="479"/>
        <end position="506"/>
    </location>
</feature>
<reference evidence="4" key="1">
    <citation type="submission" date="2023-07" db="EMBL/GenBank/DDBJ databases">
        <title>Genomic Encyclopedia of Type Strains, Phase IV (KMG-IV): sequencing the most valuable type-strain genomes for metagenomic binning, comparative biology and taxonomic classification.</title>
        <authorList>
            <person name="Goeker M."/>
        </authorList>
    </citation>
    <scope>NUCLEOTIDE SEQUENCE</scope>
    <source>
        <strain evidence="4">DSM 21202</strain>
    </source>
</reference>
<keyword evidence="3" id="KW-1133">Transmembrane helix</keyword>
<organism evidence="4 5">
    <name type="scientific">Amorphus orientalis</name>
    <dbReference type="NCBI Taxonomy" id="649198"/>
    <lineage>
        <taxon>Bacteria</taxon>
        <taxon>Pseudomonadati</taxon>
        <taxon>Pseudomonadota</taxon>
        <taxon>Alphaproteobacteria</taxon>
        <taxon>Hyphomicrobiales</taxon>
        <taxon>Amorphaceae</taxon>
        <taxon>Amorphus</taxon>
    </lineage>
</organism>
<feature type="transmembrane region" description="Helical" evidence="3">
    <location>
        <begin position="6"/>
        <end position="27"/>
    </location>
</feature>
<keyword evidence="5" id="KW-1185">Reference proteome</keyword>
<name>A0AAE3VL65_9HYPH</name>
<gene>
    <name evidence="4" type="ORF">J2S73_000375</name>
</gene>
<keyword evidence="1" id="KW-0175">Coiled coil</keyword>
<protein>
    <submittedName>
        <fullName evidence="4">Chromosome segregation ATPase</fullName>
    </submittedName>
</protein>
<feature type="region of interest" description="Disordered" evidence="2">
    <location>
        <begin position="543"/>
        <end position="565"/>
    </location>
</feature>
<evidence type="ECO:0000313" key="4">
    <source>
        <dbReference type="EMBL" id="MDQ0313938.1"/>
    </source>
</evidence>
<dbReference type="RefSeq" id="WP_306883728.1">
    <property type="nucleotide sequence ID" value="NZ_JAUSUL010000001.1"/>
</dbReference>
<accession>A0AAE3VL65</accession>
<feature type="compositionally biased region" description="Basic and acidic residues" evidence="2">
    <location>
        <begin position="224"/>
        <end position="239"/>
    </location>
</feature>
<feature type="region of interest" description="Disordered" evidence="2">
    <location>
        <begin position="362"/>
        <end position="389"/>
    </location>
</feature>
<evidence type="ECO:0000256" key="1">
    <source>
        <dbReference type="SAM" id="Coils"/>
    </source>
</evidence>
<feature type="region of interest" description="Disordered" evidence="2">
    <location>
        <begin position="217"/>
        <end position="239"/>
    </location>
</feature>
<feature type="coiled-coil region" evidence="1">
    <location>
        <begin position="57"/>
        <end position="199"/>
    </location>
</feature>
<feature type="compositionally biased region" description="Low complexity" evidence="2">
    <location>
        <begin position="365"/>
        <end position="386"/>
    </location>
</feature>
<dbReference type="AlphaFoldDB" id="A0AAE3VL65"/>
<dbReference type="EMBL" id="JAUSUL010000001">
    <property type="protein sequence ID" value="MDQ0313938.1"/>
    <property type="molecule type" value="Genomic_DNA"/>
</dbReference>
<proteinExistence type="predicted"/>
<sequence length="580" mass="62147">MDDRLSLAVTYGPYVALVLALLLAWYWRRSARRARTRAERARPLAMAEARAERDVYRAEYAVEVRGLEQRLEEAREALAKARLAAARDNKLQYDLARALERAVEAESAKSRLERELSDERSRLEALKADLTAREGDTATQAGRLAEAERAAQELRTKLGETEAALSEARAALDSRREEAETAQTRITALSQQLEDLRSAQISGEEVEALRTSLNRANEAAAAEKSGRTTAERTLAERDRELSDKAAALREAERRAAEADTAAADKAKALAEKAEALRQAEQARADAERRLNDYLAKGDQDRVMAASAKARIDLLSQELTDLRSARVSGDEAAALKTSLAEANEALASERGRRLELESRLEQAMHAPQATAPAPAAPTEGAPEAADASEQLRRSLNEANNALAAEKSRRMGLESEAERLRRELADAASAAAAAQAAAGGTTSVASPPARANGADSSDAFDRVAMTAQSMVDHAGSAGAEASSKEADLTDLRHELERLRAENAALARYADGHGDVDRLETAVLRERLQDLAAEIAVVAARDRAAAAADGPGTPGSLSPIGAPDQGAPSLAARVRALSRRRPA</sequence>
<evidence type="ECO:0000256" key="2">
    <source>
        <dbReference type="SAM" id="MobiDB-lite"/>
    </source>
</evidence>
<keyword evidence="3" id="KW-0812">Transmembrane</keyword>
<keyword evidence="3" id="KW-0472">Membrane</keyword>
<evidence type="ECO:0000256" key="3">
    <source>
        <dbReference type="SAM" id="Phobius"/>
    </source>
</evidence>